<gene>
    <name evidence="13" type="ORF">CYMTET_51653</name>
</gene>
<name>A0AAE0BMA9_9CHLO</name>
<comment type="subcellular location">
    <subcellularLocation>
        <location evidence="1 10">Membrane</location>
        <topology evidence="1 10">Multi-pass membrane protein</topology>
    </subcellularLocation>
</comment>
<keyword evidence="3 10" id="KW-0813">Transport</keyword>
<evidence type="ECO:0000313" key="13">
    <source>
        <dbReference type="EMBL" id="KAK3238324.1"/>
    </source>
</evidence>
<keyword evidence="11" id="KW-0175">Coiled coil</keyword>
<dbReference type="PANTHER" id="PTHR13890">
    <property type="entry name" value="RNA SPLICING PROTEIN MRS2, MITOCHONDRIAL"/>
    <property type="match status" value="1"/>
</dbReference>
<evidence type="ECO:0000256" key="6">
    <source>
        <dbReference type="ARBA" id="ARBA00022946"/>
    </source>
</evidence>
<comment type="function">
    <text evidence="10">Magnesium transporter that may mediate the influx of magnesium.</text>
</comment>
<accession>A0AAE0BMA9</accession>
<evidence type="ECO:0000256" key="7">
    <source>
        <dbReference type="ARBA" id="ARBA00022989"/>
    </source>
</evidence>
<evidence type="ECO:0000256" key="3">
    <source>
        <dbReference type="ARBA" id="ARBA00022448"/>
    </source>
</evidence>
<keyword evidence="14" id="KW-1185">Reference proteome</keyword>
<dbReference type="InterPro" id="IPR018247">
    <property type="entry name" value="EF_Hand_1_Ca_BS"/>
</dbReference>
<dbReference type="CDD" id="cd12823">
    <property type="entry name" value="Mrs2_Mfm1p-like"/>
    <property type="match status" value="1"/>
</dbReference>
<evidence type="ECO:0000256" key="5">
    <source>
        <dbReference type="ARBA" id="ARBA00022842"/>
    </source>
</evidence>
<dbReference type="GO" id="GO:0005509">
    <property type="term" value="F:calcium ion binding"/>
    <property type="evidence" value="ECO:0007669"/>
    <property type="project" value="InterPro"/>
</dbReference>
<dbReference type="PROSITE" id="PS50222">
    <property type="entry name" value="EF_HAND_2"/>
    <property type="match status" value="1"/>
</dbReference>
<evidence type="ECO:0000256" key="11">
    <source>
        <dbReference type="SAM" id="Coils"/>
    </source>
</evidence>
<feature type="domain" description="EF-hand" evidence="12">
    <location>
        <begin position="447"/>
        <end position="482"/>
    </location>
</feature>
<dbReference type="Proteomes" id="UP001190700">
    <property type="component" value="Unassembled WGS sequence"/>
</dbReference>
<evidence type="ECO:0000256" key="10">
    <source>
        <dbReference type="RuleBase" id="RU366041"/>
    </source>
</evidence>
<dbReference type="Pfam" id="PF22099">
    <property type="entry name" value="MRS2-like"/>
    <property type="match status" value="1"/>
</dbReference>
<sequence length="491" mass="55411">MALRVLQATGARWLLSSRSTVCTRATQVPTMQFALLGPNSWTAPAASKSLHSLHPARHDELLRVREINRDGATREYEITPTRLSQEFGLQPRYLRNLRSPGQQFSSIVVKPDFFLFRLELFKGYCSNERLILLEDGHPAIKVVERSVVDILQSQQVLERQQGIGGTFELAVLEAVLDETCGFFEQSWLRWNRMISQELEHMHHMEDKGVEHSRSDILARLLPLENQVRKLRIRAQRVNDILKSLISNDEDLEMLCLSLQQTHNSRGDGNTLVINHDEVELLLENFSSRLDNLDDQLGDLSGRIASSRELLNLSLANERNQILRLELRMAMASLSFALCGAVAGFWGMNLDTGLEATAGLAWGVMGSTTLAAGSLFWVLSGAARRVKRTQTRKLVKQEALKHVLSHMDHIHYALRSDPTLIQRWLDNPKICEEDITKMLTLSKVIDGSEAEAAKVLLETLDTSRDGVLQLQELKEVFDGQAHRRCESPGKAQ</sequence>
<dbReference type="GO" id="GO:0015095">
    <property type="term" value="F:magnesium ion transmembrane transporter activity"/>
    <property type="evidence" value="ECO:0007669"/>
    <property type="project" value="UniProtKB-ARBA"/>
</dbReference>
<reference evidence="13 14" key="1">
    <citation type="journal article" date="2015" name="Genome Biol. Evol.">
        <title>Comparative Genomics of a Bacterivorous Green Alga Reveals Evolutionary Causalities and Consequences of Phago-Mixotrophic Mode of Nutrition.</title>
        <authorList>
            <person name="Burns J.A."/>
            <person name="Paasch A."/>
            <person name="Narechania A."/>
            <person name="Kim E."/>
        </authorList>
    </citation>
    <scope>NUCLEOTIDE SEQUENCE [LARGE SCALE GENOMIC DNA]</scope>
    <source>
        <strain evidence="13 14">PLY_AMNH</strain>
    </source>
</reference>
<dbReference type="PANTHER" id="PTHR13890:SF0">
    <property type="entry name" value="MAGNESIUM TRANSPORTER MRS2 HOMOLOG, MITOCHONDRIAL"/>
    <property type="match status" value="1"/>
</dbReference>
<keyword evidence="9 10" id="KW-0472">Membrane</keyword>
<dbReference type="AlphaFoldDB" id="A0AAE0BMA9"/>
<dbReference type="Gene3D" id="1.20.58.340">
    <property type="entry name" value="Magnesium transport protein CorA, transmembrane region"/>
    <property type="match status" value="1"/>
</dbReference>
<organism evidence="13 14">
    <name type="scientific">Cymbomonas tetramitiformis</name>
    <dbReference type="NCBI Taxonomy" id="36881"/>
    <lineage>
        <taxon>Eukaryota</taxon>
        <taxon>Viridiplantae</taxon>
        <taxon>Chlorophyta</taxon>
        <taxon>Pyramimonadophyceae</taxon>
        <taxon>Pyramimonadales</taxon>
        <taxon>Pyramimonadaceae</taxon>
        <taxon>Cymbomonas</taxon>
    </lineage>
</organism>
<feature type="transmembrane region" description="Helical" evidence="10">
    <location>
        <begin position="328"/>
        <end position="347"/>
    </location>
</feature>
<protein>
    <recommendedName>
        <fullName evidence="10">Magnesium transporter</fullName>
    </recommendedName>
</protein>
<evidence type="ECO:0000256" key="2">
    <source>
        <dbReference type="ARBA" id="ARBA00007535"/>
    </source>
</evidence>
<feature type="coiled-coil region" evidence="11">
    <location>
        <begin position="275"/>
        <end position="327"/>
    </location>
</feature>
<evidence type="ECO:0000313" key="14">
    <source>
        <dbReference type="Proteomes" id="UP001190700"/>
    </source>
</evidence>
<evidence type="ECO:0000256" key="8">
    <source>
        <dbReference type="ARBA" id="ARBA00023065"/>
    </source>
</evidence>
<keyword evidence="5 10" id="KW-0460">Magnesium</keyword>
<dbReference type="InterPro" id="IPR039204">
    <property type="entry name" value="MRS2-like"/>
</dbReference>
<dbReference type="InterPro" id="IPR002048">
    <property type="entry name" value="EF_hand_dom"/>
</dbReference>
<evidence type="ECO:0000259" key="12">
    <source>
        <dbReference type="PROSITE" id="PS50222"/>
    </source>
</evidence>
<keyword evidence="4 10" id="KW-0812">Transmembrane</keyword>
<proteinExistence type="inferred from homology"/>
<comment type="caution">
    <text evidence="13">The sequence shown here is derived from an EMBL/GenBank/DDBJ whole genome shotgun (WGS) entry which is preliminary data.</text>
</comment>
<dbReference type="EMBL" id="LGRX02034255">
    <property type="protein sequence ID" value="KAK3238324.1"/>
    <property type="molecule type" value="Genomic_DNA"/>
</dbReference>
<evidence type="ECO:0000256" key="4">
    <source>
        <dbReference type="ARBA" id="ARBA00022692"/>
    </source>
</evidence>
<evidence type="ECO:0000256" key="9">
    <source>
        <dbReference type="ARBA" id="ARBA00023136"/>
    </source>
</evidence>
<feature type="transmembrane region" description="Helical" evidence="10">
    <location>
        <begin position="359"/>
        <end position="382"/>
    </location>
</feature>
<keyword evidence="6" id="KW-0809">Transit peptide</keyword>
<evidence type="ECO:0000256" key="1">
    <source>
        <dbReference type="ARBA" id="ARBA00004141"/>
    </source>
</evidence>
<dbReference type="PROSITE" id="PS00018">
    <property type="entry name" value="EF_HAND_1"/>
    <property type="match status" value="1"/>
</dbReference>
<keyword evidence="8 10" id="KW-0406">Ion transport</keyword>
<comment type="similarity">
    <text evidence="2 10">Belongs to the CorA metal ion transporter (MIT) (TC 1.A.35.5) family.</text>
</comment>
<dbReference type="GO" id="GO:0016020">
    <property type="term" value="C:membrane"/>
    <property type="evidence" value="ECO:0007669"/>
    <property type="project" value="UniProtKB-SubCell"/>
</dbReference>
<keyword evidence="7 10" id="KW-1133">Transmembrane helix</keyword>